<name>A0A2W6A4I5_9BACT</name>
<keyword evidence="2 3" id="KW-0378">Hydrolase</keyword>
<evidence type="ECO:0000313" key="6">
    <source>
        <dbReference type="Proteomes" id="UP000606991"/>
    </source>
</evidence>
<dbReference type="EMBL" id="QHBU01000256">
    <property type="protein sequence ID" value="PZR78504.1"/>
    <property type="molecule type" value="Genomic_DNA"/>
</dbReference>
<comment type="similarity">
    <text evidence="1 2">Belongs to the polypeptide deformylase family.</text>
</comment>
<dbReference type="RefSeq" id="WP_337314008.1">
    <property type="nucleotide sequence ID" value="NZ_JAEKNS010000151.1"/>
</dbReference>
<feature type="active site" evidence="2">
    <location>
        <position position="133"/>
    </location>
</feature>
<dbReference type="GO" id="GO:0042586">
    <property type="term" value="F:peptide deformylase activity"/>
    <property type="evidence" value="ECO:0007669"/>
    <property type="project" value="UniProtKB-UniRule"/>
</dbReference>
<evidence type="ECO:0000256" key="1">
    <source>
        <dbReference type="ARBA" id="ARBA00010759"/>
    </source>
</evidence>
<dbReference type="InterPro" id="IPR023635">
    <property type="entry name" value="Peptide_deformylase"/>
</dbReference>
<sequence length="170" mass="18447">MAVLPIVLAADEDPILVTRANRVPRVDDTIRKLMDDMVETMIEAHGAGLAAPQVGVPLRVIVLKVDNQLYQLANPEMVRCEGEQTGVEGCLSVPGLIGDVTRCQRVVARGLNRHGKEIRVKGDGLLARAIQHEVDHLDGILFTTKVIEGTLRSWNAADVDAEELEGELVG</sequence>
<evidence type="ECO:0000313" key="3">
    <source>
        <dbReference type="EMBL" id="MBJ7596194.1"/>
    </source>
</evidence>
<protein>
    <recommendedName>
        <fullName evidence="2">Peptide deformylase</fullName>
        <shortName evidence="2">PDF</shortName>
        <ecNumber evidence="2">3.5.1.88</ecNumber>
    </recommendedName>
    <alternativeName>
        <fullName evidence="2">Polypeptide deformylase</fullName>
    </alternativeName>
</protein>
<dbReference type="NCBIfam" id="NF001159">
    <property type="entry name" value="PRK00150.1-3"/>
    <property type="match status" value="1"/>
</dbReference>
<dbReference type="Proteomes" id="UP000606991">
    <property type="component" value="Unassembled WGS sequence"/>
</dbReference>
<dbReference type="Proteomes" id="UP000248724">
    <property type="component" value="Unassembled WGS sequence"/>
</dbReference>
<dbReference type="HAMAP" id="MF_00163">
    <property type="entry name" value="Pep_deformylase"/>
    <property type="match status" value="1"/>
</dbReference>
<dbReference type="PIRSF" id="PIRSF004749">
    <property type="entry name" value="Pep_def"/>
    <property type="match status" value="1"/>
</dbReference>
<dbReference type="PRINTS" id="PR01576">
    <property type="entry name" value="PDEFORMYLASE"/>
</dbReference>
<dbReference type="EMBL" id="JAEKNS010000151">
    <property type="protein sequence ID" value="MBJ7596194.1"/>
    <property type="molecule type" value="Genomic_DNA"/>
</dbReference>
<reference evidence="3 6" key="3">
    <citation type="submission" date="2020-10" db="EMBL/GenBank/DDBJ databases">
        <title>Ca. Dormibacterota MAGs.</title>
        <authorList>
            <person name="Montgomery K."/>
        </authorList>
    </citation>
    <scope>NUCLEOTIDE SEQUENCE [LARGE SCALE GENOMIC DNA]</scope>
    <source>
        <strain evidence="3">SC8812_S17_18</strain>
    </source>
</reference>
<reference evidence="4 5" key="1">
    <citation type="journal article" date="2017" name="Nature">
        <title>Atmospheric trace gases support primary production in Antarctic desert surface soil.</title>
        <authorList>
            <person name="Ji M."/>
            <person name="Greening C."/>
            <person name="Vanwonterghem I."/>
            <person name="Carere C.R."/>
            <person name="Bay S.K."/>
            <person name="Steen J.A."/>
            <person name="Montgomery K."/>
            <person name="Lines T."/>
            <person name="Beardall J."/>
            <person name="van Dorst J."/>
            <person name="Snape I."/>
            <person name="Stott M.B."/>
            <person name="Hugenholtz P."/>
            <person name="Ferrari B.C."/>
        </authorList>
    </citation>
    <scope>NUCLEOTIDE SEQUENCE [LARGE SCALE GENOMIC DNA]</scope>
    <source>
        <strain evidence="4">RRmetagenome_bin12</strain>
    </source>
</reference>
<feature type="binding site" evidence="2">
    <location>
        <position position="90"/>
    </location>
    <ligand>
        <name>Fe cation</name>
        <dbReference type="ChEBI" id="CHEBI:24875"/>
    </ligand>
</feature>
<comment type="catalytic activity">
    <reaction evidence="2">
        <text>N-terminal N-formyl-L-methionyl-[peptide] + H2O = N-terminal L-methionyl-[peptide] + formate</text>
        <dbReference type="Rhea" id="RHEA:24420"/>
        <dbReference type="Rhea" id="RHEA-COMP:10639"/>
        <dbReference type="Rhea" id="RHEA-COMP:10640"/>
        <dbReference type="ChEBI" id="CHEBI:15377"/>
        <dbReference type="ChEBI" id="CHEBI:15740"/>
        <dbReference type="ChEBI" id="CHEBI:49298"/>
        <dbReference type="ChEBI" id="CHEBI:64731"/>
        <dbReference type="EC" id="3.5.1.88"/>
    </reaction>
</comment>
<dbReference type="PANTHER" id="PTHR10458">
    <property type="entry name" value="PEPTIDE DEFORMYLASE"/>
    <property type="match status" value="1"/>
</dbReference>
<keyword evidence="2" id="KW-0648">Protein biosynthesis</keyword>
<comment type="caution">
    <text evidence="4">The sequence shown here is derived from an EMBL/GenBank/DDBJ whole genome shotgun (WGS) entry which is preliminary data.</text>
</comment>
<proteinExistence type="inferred from homology"/>
<evidence type="ECO:0000313" key="5">
    <source>
        <dbReference type="Proteomes" id="UP000248724"/>
    </source>
</evidence>
<keyword evidence="2" id="KW-0479">Metal-binding</keyword>
<reference evidence="4" key="2">
    <citation type="submission" date="2018-05" db="EMBL/GenBank/DDBJ databases">
        <authorList>
            <person name="Ferrari B."/>
        </authorList>
    </citation>
    <scope>NUCLEOTIDE SEQUENCE</scope>
    <source>
        <strain evidence="4">RRmetagenome_bin12</strain>
    </source>
</reference>
<dbReference type="CDD" id="cd00487">
    <property type="entry name" value="Pep_deformylase"/>
    <property type="match status" value="1"/>
</dbReference>
<evidence type="ECO:0000313" key="4">
    <source>
        <dbReference type="EMBL" id="PZR78504.1"/>
    </source>
</evidence>
<dbReference type="NCBIfam" id="TIGR00079">
    <property type="entry name" value="pept_deformyl"/>
    <property type="match status" value="1"/>
</dbReference>
<feature type="binding site" evidence="2">
    <location>
        <position position="136"/>
    </location>
    <ligand>
        <name>Fe cation</name>
        <dbReference type="ChEBI" id="CHEBI:24875"/>
    </ligand>
</feature>
<organism evidence="4 5">
    <name type="scientific">Candidatus Aeolococcus gillhamiae</name>
    <dbReference type="NCBI Taxonomy" id="3127015"/>
    <lineage>
        <taxon>Bacteria</taxon>
        <taxon>Bacillati</taxon>
        <taxon>Candidatus Dormiibacterota</taxon>
        <taxon>Candidatus Dormibacteria</taxon>
        <taxon>Candidatus Aeolococcales</taxon>
        <taxon>Candidatus Aeolococcaceae</taxon>
        <taxon>Candidatus Aeolococcus</taxon>
    </lineage>
</organism>
<feature type="binding site" evidence="2">
    <location>
        <position position="132"/>
    </location>
    <ligand>
        <name>Fe cation</name>
        <dbReference type="ChEBI" id="CHEBI:24875"/>
    </ligand>
</feature>
<dbReference type="Gene3D" id="3.90.45.10">
    <property type="entry name" value="Peptide deformylase"/>
    <property type="match status" value="1"/>
</dbReference>
<dbReference type="PANTHER" id="PTHR10458:SF22">
    <property type="entry name" value="PEPTIDE DEFORMYLASE"/>
    <property type="match status" value="1"/>
</dbReference>
<dbReference type="SUPFAM" id="SSF56420">
    <property type="entry name" value="Peptide deformylase"/>
    <property type="match status" value="1"/>
</dbReference>
<dbReference type="GO" id="GO:0046872">
    <property type="term" value="F:metal ion binding"/>
    <property type="evidence" value="ECO:0007669"/>
    <property type="project" value="UniProtKB-KW"/>
</dbReference>
<dbReference type="InterPro" id="IPR036821">
    <property type="entry name" value="Peptide_deformylase_sf"/>
</dbReference>
<accession>A0A934N773</accession>
<keyword evidence="2" id="KW-0408">Iron</keyword>
<dbReference type="EC" id="3.5.1.88" evidence="2"/>
<gene>
    <name evidence="2 4" type="primary">def</name>
    <name evidence="4" type="ORF">DLM65_12675</name>
    <name evidence="3" type="ORF">JF886_15295</name>
</gene>
<comment type="function">
    <text evidence="2">Removes the formyl group from the N-terminal Met of newly synthesized proteins. Requires at least a dipeptide for an efficient rate of reaction. N-terminal L-methionine is a prerequisite for activity but the enzyme has broad specificity at other positions.</text>
</comment>
<dbReference type="GO" id="GO:0006412">
    <property type="term" value="P:translation"/>
    <property type="evidence" value="ECO:0007669"/>
    <property type="project" value="UniProtKB-UniRule"/>
</dbReference>
<accession>A0A2W6A4I5</accession>
<dbReference type="Pfam" id="PF01327">
    <property type="entry name" value="Pep_deformylase"/>
    <property type="match status" value="1"/>
</dbReference>
<comment type="cofactor">
    <cofactor evidence="2">
        <name>Fe(2+)</name>
        <dbReference type="ChEBI" id="CHEBI:29033"/>
    </cofactor>
    <text evidence="2">Binds 1 Fe(2+) ion.</text>
</comment>
<dbReference type="AlphaFoldDB" id="A0A2W6A4I5"/>
<evidence type="ECO:0000256" key="2">
    <source>
        <dbReference type="HAMAP-Rule" id="MF_00163"/>
    </source>
</evidence>